<feature type="transmembrane region" description="Helical" evidence="1">
    <location>
        <begin position="206"/>
        <end position="230"/>
    </location>
</feature>
<proteinExistence type="predicted"/>
<feature type="transmembrane region" description="Helical" evidence="1">
    <location>
        <begin position="6"/>
        <end position="24"/>
    </location>
</feature>
<keyword evidence="1" id="KW-0812">Transmembrane</keyword>
<feature type="transmembrane region" description="Helical" evidence="1">
    <location>
        <begin position="132"/>
        <end position="165"/>
    </location>
</feature>
<evidence type="ECO:0000313" key="3">
    <source>
        <dbReference type="Proteomes" id="UP001172911"/>
    </source>
</evidence>
<feature type="transmembrane region" description="Helical" evidence="1">
    <location>
        <begin position="31"/>
        <end position="49"/>
    </location>
</feature>
<accession>A0AAW7ZBW0</accession>
<feature type="transmembrane region" description="Helical" evidence="1">
    <location>
        <begin position="304"/>
        <end position="326"/>
    </location>
</feature>
<dbReference type="AlphaFoldDB" id="A0AAW7ZBW0"/>
<evidence type="ECO:0000256" key="1">
    <source>
        <dbReference type="SAM" id="Phobius"/>
    </source>
</evidence>
<reference evidence="2" key="2">
    <citation type="submission" date="2023-03" db="EMBL/GenBank/DDBJ databases">
        <authorList>
            <person name="Zhang Z."/>
        </authorList>
    </citation>
    <scope>NUCLEOTIDE SEQUENCE</scope>
    <source>
        <strain evidence="2">DSA</strain>
    </source>
</reference>
<gene>
    <name evidence="2" type="ORF">P6N53_06485</name>
</gene>
<comment type="caution">
    <text evidence="2">The sequence shown here is derived from an EMBL/GenBank/DDBJ whole genome shotgun (WGS) entry which is preliminary data.</text>
</comment>
<keyword evidence="1" id="KW-1133">Transmembrane helix</keyword>
<dbReference type="RefSeq" id="WP_304541982.1">
    <property type="nucleotide sequence ID" value="NZ_JARPTC010000008.1"/>
</dbReference>
<feature type="transmembrane region" description="Helical" evidence="1">
    <location>
        <begin position="101"/>
        <end position="120"/>
    </location>
</feature>
<keyword evidence="1" id="KW-0472">Membrane</keyword>
<keyword evidence="3" id="KW-1185">Reference proteome</keyword>
<dbReference type="Pfam" id="PF14897">
    <property type="entry name" value="EpsG"/>
    <property type="match status" value="1"/>
</dbReference>
<dbReference type="Proteomes" id="UP001172911">
    <property type="component" value="Unassembled WGS sequence"/>
</dbReference>
<dbReference type="InterPro" id="IPR049458">
    <property type="entry name" value="EpsG-like"/>
</dbReference>
<feature type="transmembrane region" description="Helical" evidence="1">
    <location>
        <begin position="282"/>
        <end position="298"/>
    </location>
</feature>
<sequence length="384" mass="45065">MIWYLIILGMFLLLGCYTIILKKLGCDFTKIAFIICCFVLFLFAALRSVNVGADTAQYQWIFDWVKNLSFPQIYTSQSYTYWDAEYTYKIYNKLLSFISQSSQTVTVANSVLLIAFLALLIRRQSPDWWLSIFLYLTLGFYQTALNLTPSSISSLIAMGAIPYAWGKKPLYYFLQIAVAMVIHQSALIFLPLYFIFKFQLTQKRFLILLGSGFILSMLYDILQKPIAWVIPTSYQIYISSVEQIGITSQIYVWLVHVLLIMICWFAACRVRRRQEFFQNNKIGLYMFLIESVMYFFAFENKMFSRVSFLFSVYLIITIPNMLAFSIRKGVKETLYLNKNQTTTRQKFSHFYYVLIVIVCIAQYILRMNVNNIGATIPYEFFFNY</sequence>
<name>A0AAW7ZBW0_9FIRM</name>
<protein>
    <submittedName>
        <fullName evidence="2">EpsG family protein</fullName>
    </submittedName>
</protein>
<feature type="transmembrane region" description="Helical" evidence="1">
    <location>
        <begin position="347"/>
        <end position="365"/>
    </location>
</feature>
<dbReference type="EMBL" id="JARPTC010000008">
    <property type="protein sequence ID" value="MDO7786867.1"/>
    <property type="molecule type" value="Genomic_DNA"/>
</dbReference>
<evidence type="ECO:0000313" key="2">
    <source>
        <dbReference type="EMBL" id="MDO7786867.1"/>
    </source>
</evidence>
<feature type="transmembrane region" description="Helical" evidence="1">
    <location>
        <begin position="171"/>
        <end position="194"/>
    </location>
</feature>
<reference evidence="2" key="1">
    <citation type="journal article" date="2023" name="J. Hazard. Mater.">
        <title>Anaerobic biodegradation of pyrene and benzo[a]pyrene by a new sulfate-reducing Desulforamulus aquiferis strain DSA.</title>
        <authorList>
            <person name="Zhang Z."/>
            <person name="Sun J."/>
            <person name="Gong X."/>
            <person name="Wang C."/>
            <person name="Wang H."/>
        </authorList>
    </citation>
    <scope>NUCLEOTIDE SEQUENCE</scope>
    <source>
        <strain evidence="2">DSA</strain>
    </source>
</reference>
<feature type="transmembrane region" description="Helical" evidence="1">
    <location>
        <begin position="250"/>
        <end position="270"/>
    </location>
</feature>
<organism evidence="2 3">
    <name type="scientific">Desulforamulus aquiferis</name>
    <dbReference type="NCBI Taxonomy" id="1397668"/>
    <lineage>
        <taxon>Bacteria</taxon>
        <taxon>Bacillati</taxon>
        <taxon>Bacillota</taxon>
        <taxon>Clostridia</taxon>
        <taxon>Eubacteriales</taxon>
        <taxon>Peptococcaceae</taxon>
        <taxon>Desulforamulus</taxon>
    </lineage>
</organism>